<dbReference type="Gene3D" id="3.40.395.10">
    <property type="entry name" value="Adenoviral Proteinase, Chain A"/>
    <property type="match status" value="1"/>
</dbReference>
<dbReference type="Pfam" id="PF13968">
    <property type="entry name" value="DUF4220"/>
    <property type="match status" value="2"/>
</dbReference>
<feature type="region of interest" description="Disordered" evidence="4">
    <location>
        <begin position="328"/>
        <end position="479"/>
    </location>
</feature>
<comment type="caution">
    <text evidence="7">The sequence shown here is derived from an EMBL/GenBank/DDBJ whole genome shotgun (WGS) entry which is preliminary data.</text>
</comment>
<dbReference type="EMBL" id="SWLB01000028">
    <property type="protein sequence ID" value="KAF3320850.1"/>
    <property type="molecule type" value="Genomic_DNA"/>
</dbReference>
<keyword evidence="8" id="KW-1185">Reference proteome</keyword>
<feature type="compositionally biased region" description="Polar residues" evidence="4">
    <location>
        <begin position="354"/>
        <end position="363"/>
    </location>
</feature>
<feature type="transmembrane region" description="Helical" evidence="5">
    <location>
        <begin position="146"/>
        <end position="166"/>
    </location>
</feature>
<evidence type="ECO:0000256" key="2">
    <source>
        <dbReference type="ARBA" id="ARBA00022670"/>
    </source>
</evidence>
<keyword evidence="3" id="KW-0378">Hydrolase</keyword>
<comment type="similarity">
    <text evidence="1">Belongs to the peptidase C48 family.</text>
</comment>
<proteinExistence type="inferred from homology"/>
<dbReference type="Pfam" id="PF02902">
    <property type="entry name" value="Peptidase_C48"/>
    <property type="match status" value="1"/>
</dbReference>
<dbReference type="GO" id="GO:0006508">
    <property type="term" value="P:proteolysis"/>
    <property type="evidence" value="ECO:0007669"/>
    <property type="project" value="UniProtKB-KW"/>
</dbReference>
<dbReference type="AlphaFoldDB" id="A0A833VCX3"/>
<feature type="compositionally biased region" description="Basic and acidic residues" evidence="4">
    <location>
        <begin position="368"/>
        <end position="384"/>
    </location>
</feature>
<sequence length="1196" mass="136827">MTKTDSVISSFLLIMQTNNGILARIEFMVVLNPILLLILFIFDTYRRRSRSQIVKYILLAIDASSHSMILHTMGLMQSAPVGNNLFDVWAILLVALRFSINYITVYGLQEQGRIQWNMEFGAALASFAWAGRLNGTRGSGFKTPLWLLWGLQPLRVGYMILGYMWARKSYWQGRSSVLLADYMDTEHRPKDPEPEASSNKNESWNNSESKPKGTNPNSGAYDPLSMRGYQYLIHGETWQDIEAKKSEDKLQMKITHEKKLITLDKIWQCKGKLLGEWGDKDGQLKDLCLSFALYRLLRCKFDDFPLPNNSIGKTRKLLVDGMFSRTKNCEGTREENEGTEELQGGTKEGKKSPQKQGNDNDQQGVAEELYRDEKQPNTDTDCHNGRTGGLEEETKQLEEAGEGKSWSAKEQDGIVDAQQKDEKQPDARAPSQNESTKELNRDMTIPDGGAHEEQGSDKEQGSVIQKQQEGVNAEKDEDDVKEEVANRVFEITGTEISFLNDYIYSRFPIIFWRGSSPFIYMFFYITIVGSTCWIGKSIVYVYVPDKNELTHQINGHNIDVWITWGMLLLILIKETLEILIYIFSDWTKVLLISTYVEHTRVRNWLIENWLVENLISLLCKFSVVGRWHGKIDQYNFLEAYKYVSPVCNLAHYLSLGLLPKGTDGVKSKSQIVLPNEVKKAIVKSISSLLNKEPEKGCLPGGMPSILSRNNVSEATSEICELQKLPSCSHIILVWHIATSICEIELCQHYNIYLADFEFPSLCSSLNCCSSKPFLVKQEKLGKYLRKNFIVANSLSRYCAHLLVKQPDLLPDHIFIAENIFQHAVHEARNILEGCDTLQTIYKSLMREGGKGEKSENEKTILRLSARLGKKLIETLDEEARWKTLAGVWADLLVYMAPNSNVEAHKESLATGGELITHVWILLYHAGILKNSLVDQGDDNDAETPDSIPENSPENHGEENDVEESSLVRVVYQNGVEENGLIDQGRVKAGTWIQDGAPSPKDRRWSEGIDFNKMGPHFKYLHDQTIQRVPQFQFFTIPIPTDHLFHHKERNIMIHIQDIDDLLTNKCLNVTIIQIYMLKHWILLVIMPGADTVYVLDSNPPQPKYLIEDPFNVAYSKYRSRNVSFKQFKCPRQSESWECGYYVMNFMHDIIMANLDLSHAEDVFADKYTRRDIDNIRYQWGKFLRDEWAQVQNLAET</sequence>
<dbReference type="GO" id="GO:0008234">
    <property type="term" value="F:cysteine-type peptidase activity"/>
    <property type="evidence" value="ECO:0007669"/>
    <property type="project" value="InterPro"/>
</dbReference>
<feature type="transmembrane region" description="Helical" evidence="5">
    <location>
        <begin position="561"/>
        <end position="583"/>
    </location>
</feature>
<dbReference type="Pfam" id="PF04578">
    <property type="entry name" value="DUF594"/>
    <property type="match status" value="1"/>
</dbReference>
<dbReference type="InterPro" id="IPR038765">
    <property type="entry name" value="Papain-like_cys_pep_sf"/>
</dbReference>
<feature type="transmembrane region" description="Helical" evidence="5">
    <location>
        <begin position="54"/>
        <end position="76"/>
    </location>
</feature>
<dbReference type="PANTHER" id="PTHR31325">
    <property type="entry name" value="OS01G0798800 PROTEIN-RELATED"/>
    <property type="match status" value="1"/>
</dbReference>
<evidence type="ECO:0000313" key="7">
    <source>
        <dbReference type="EMBL" id="KAF3320850.1"/>
    </source>
</evidence>
<reference evidence="7" key="1">
    <citation type="submission" date="2020-01" db="EMBL/GenBank/DDBJ databases">
        <title>Genome sequence of Kobresia littledalei, the first chromosome-level genome in the family Cyperaceae.</title>
        <authorList>
            <person name="Qu G."/>
        </authorList>
    </citation>
    <scope>NUCLEOTIDE SEQUENCE</scope>
    <source>
        <strain evidence="7">C.B.Clarke</strain>
        <tissue evidence="7">Leaf</tissue>
    </source>
</reference>
<evidence type="ECO:0000313" key="8">
    <source>
        <dbReference type="Proteomes" id="UP000623129"/>
    </source>
</evidence>
<keyword evidence="2" id="KW-0645">Protease</keyword>
<dbReference type="Proteomes" id="UP000623129">
    <property type="component" value="Unassembled WGS sequence"/>
</dbReference>
<keyword evidence="5" id="KW-0472">Membrane</keyword>
<feature type="transmembrane region" description="Helical" evidence="5">
    <location>
        <begin position="21"/>
        <end position="42"/>
    </location>
</feature>
<keyword evidence="5" id="KW-0812">Transmembrane</keyword>
<dbReference type="SUPFAM" id="SSF54001">
    <property type="entry name" value="Cysteine proteinases"/>
    <property type="match status" value="1"/>
</dbReference>
<feature type="transmembrane region" description="Helical" evidence="5">
    <location>
        <begin position="88"/>
        <end position="109"/>
    </location>
</feature>
<evidence type="ECO:0000256" key="1">
    <source>
        <dbReference type="ARBA" id="ARBA00005234"/>
    </source>
</evidence>
<organism evidence="7 8">
    <name type="scientific">Carex littledalei</name>
    <dbReference type="NCBI Taxonomy" id="544730"/>
    <lineage>
        <taxon>Eukaryota</taxon>
        <taxon>Viridiplantae</taxon>
        <taxon>Streptophyta</taxon>
        <taxon>Embryophyta</taxon>
        <taxon>Tracheophyta</taxon>
        <taxon>Spermatophyta</taxon>
        <taxon>Magnoliopsida</taxon>
        <taxon>Liliopsida</taxon>
        <taxon>Poales</taxon>
        <taxon>Cyperaceae</taxon>
        <taxon>Cyperoideae</taxon>
        <taxon>Cariceae</taxon>
        <taxon>Carex</taxon>
        <taxon>Carex subgen. Euthyceras</taxon>
    </lineage>
</organism>
<evidence type="ECO:0000256" key="5">
    <source>
        <dbReference type="SAM" id="Phobius"/>
    </source>
</evidence>
<evidence type="ECO:0000259" key="6">
    <source>
        <dbReference type="PROSITE" id="PS50600"/>
    </source>
</evidence>
<dbReference type="InterPro" id="IPR003653">
    <property type="entry name" value="Peptidase_C48_C"/>
</dbReference>
<accession>A0A833VCX3</accession>
<feature type="region of interest" description="Disordered" evidence="4">
    <location>
        <begin position="187"/>
        <end position="222"/>
    </location>
</feature>
<evidence type="ECO:0000256" key="4">
    <source>
        <dbReference type="SAM" id="MobiDB-lite"/>
    </source>
</evidence>
<feature type="compositionally biased region" description="Low complexity" evidence="4">
    <location>
        <begin position="197"/>
        <end position="208"/>
    </location>
</feature>
<evidence type="ECO:0000256" key="3">
    <source>
        <dbReference type="ARBA" id="ARBA00022801"/>
    </source>
</evidence>
<dbReference type="InterPro" id="IPR007658">
    <property type="entry name" value="DUF594"/>
</dbReference>
<keyword evidence="5" id="KW-1133">Transmembrane helix</keyword>
<dbReference type="OrthoDB" id="624036at2759"/>
<protein>
    <recommendedName>
        <fullName evidence="6">Ubiquitin-like protease family profile domain-containing protein</fullName>
    </recommendedName>
</protein>
<dbReference type="InterPro" id="IPR025315">
    <property type="entry name" value="DUF4220"/>
</dbReference>
<feature type="compositionally biased region" description="Basic and acidic residues" evidence="4">
    <location>
        <begin position="392"/>
        <end position="426"/>
    </location>
</feature>
<feature type="domain" description="Ubiquitin-like protease family profile" evidence="6">
    <location>
        <begin position="894"/>
        <end position="1149"/>
    </location>
</feature>
<feature type="region of interest" description="Disordered" evidence="4">
    <location>
        <begin position="934"/>
        <end position="963"/>
    </location>
</feature>
<feature type="compositionally biased region" description="Basic and acidic residues" evidence="4">
    <location>
        <begin position="449"/>
        <end position="460"/>
    </location>
</feature>
<feature type="transmembrane region" description="Helical" evidence="5">
    <location>
        <begin position="518"/>
        <end position="541"/>
    </location>
</feature>
<dbReference type="PROSITE" id="PS50600">
    <property type="entry name" value="ULP_PROTEASE"/>
    <property type="match status" value="1"/>
</dbReference>
<name>A0A833VCX3_9POAL</name>
<gene>
    <name evidence="7" type="ORF">FCM35_KLT14984</name>
</gene>